<keyword evidence="4" id="KW-1185">Reference proteome</keyword>
<name>A0A8T2REZ3_CERRI</name>
<comment type="caution">
    <text evidence="3">The sequence shown here is derived from an EMBL/GenBank/DDBJ whole genome shotgun (WGS) entry which is preliminary data.</text>
</comment>
<dbReference type="InterPro" id="IPR002885">
    <property type="entry name" value="PPR_rpt"/>
</dbReference>
<keyword evidence="1" id="KW-0677">Repeat</keyword>
<dbReference type="AlphaFoldDB" id="A0A8T2REZ3"/>
<evidence type="ECO:0008006" key="5">
    <source>
        <dbReference type="Google" id="ProtNLM"/>
    </source>
</evidence>
<dbReference type="GO" id="GO:0009451">
    <property type="term" value="P:RNA modification"/>
    <property type="evidence" value="ECO:0007669"/>
    <property type="project" value="InterPro"/>
</dbReference>
<dbReference type="PANTHER" id="PTHR24015:SF548">
    <property type="entry name" value="OS08G0340900 PROTEIN"/>
    <property type="match status" value="1"/>
</dbReference>
<dbReference type="Pfam" id="PF13041">
    <property type="entry name" value="PPR_2"/>
    <property type="match status" value="5"/>
</dbReference>
<dbReference type="Proteomes" id="UP000825935">
    <property type="component" value="Chromosome 28"/>
</dbReference>
<dbReference type="Pfam" id="PF13812">
    <property type="entry name" value="PPR_3"/>
    <property type="match status" value="1"/>
</dbReference>
<feature type="repeat" description="PPR" evidence="2">
    <location>
        <begin position="274"/>
        <end position="308"/>
    </location>
</feature>
<protein>
    <recommendedName>
        <fullName evidence="5">Pentatricopeptide repeat-containing protein</fullName>
    </recommendedName>
</protein>
<evidence type="ECO:0000313" key="3">
    <source>
        <dbReference type="EMBL" id="KAH7294093.1"/>
    </source>
</evidence>
<gene>
    <name evidence="3" type="ORF">KP509_28G056200</name>
</gene>
<dbReference type="NCBIfam" id="TIGR00756">
    <property type="entry name" value="PPR"/>
    <property type="match status" value="8"/>
</dbReference>
<dbReference type="FunFam" id="1.25.40.10:FF:000158">
    <property type="entry name" value="pentatricopeptide repeat-containing protein At2g33680"/>
    <property type="match status" value="1"/>
</dbReference>
<dbReference type="EMBL" id="CM035433">
    <property type="protein sequence ID" value="KAH7294093.1"/>
    <property type="molecule type" value="Genomic_DNA"/>
</dbReference>
<feature type="repeat" description="PPR" evidence="2">
    <location>
        <begin position="779"/>
        <end position="813"/>
    </location>
</feature>
<dbReference type="PANTHER" id="PTHR24015">
    <property type="entry name" value="OS07G0578800 PROTEIN-RELATED"/>
    <property type="match status" value="1"/>
</dbReference>
<feature type="repeat" description="PPR" evidence="2">
    <location>
        <begin position="880"/>
        <end position="914"/>
    </location>
</feature>
<dbReference type="Pfam" id="PF01535">
    <property type="entry name" value="PPR"/>
    <property type="match status" value="7"/>
</dbReference>
<evidence type="ECO:0000256" key="2">
    <source>
        <dbReference type="PROSITE-ProRule" id="PRU00708"/>
    </source>
</evidence>
<dbReference type="InterPro" id="IPR046960">
    <property type="entry name" value="PPR_At4g14850-like_plant"/>
</dbReference>
<proteinExistence type="predicted"/>
<feature type="repeat" description="PPR" evidence="2">
    <location>
        <begin position="375"/>
        <end position="409"/>
    </location>
</feature>
<feature type="repeat" description="PPR" evidence="2">
    <location>
        <begin position="70"/>
        <end position="100"/>
    </location>
</feature>
<dbReference type="GO" id="GO:0048731">
    <property type="term" value="P:system development"/>
    <property type="evidence" value="ECO:0007669"/>
    <property type="project" value="UniProtKB-ARBA"/>
</dbReference>
<dbReference type="InterPro" id="IPR011990">
    <property type="entry name" value="TPR-like_helical_dom_sf"/>
</dbReference>
<feature type="repeat" description="PPR" evidence="2">
    <location>
        <begin position="678"/>
        <end position="712"/>
    </location>
</feature>
<feature type="repeat" description="PPR" evidence="2">
    <location>
        <begin position="173"/>
        <end position="207"/>
    </location>
</feature>
<organism evidence="3 4">
    <name type="scientific">Ceratopteris richardii</name>
    <name type="common">Triangle waterfern</name>
    <dbReference type="NCBI Taxonomy" id="49495"/>
    <lineage>
        <taxon>Eukaryota</taxon>
        <taxon>Viridiplantae</taxon>
        <taxon>Streptophyta</taxon>
        <taxon>Embryophyta</taxon>
        <taxon>Tracheophyta</taxon>
        <taxon>Polypodiopsida</taxon>
        <taxon>Polypodiidae</taxon>
        <taxon>Polypodiales</taxon>
        <taxon>Pteridineae</taxon>
        <taxon>Pteridaceae</taxon>
        <taxon>Parkerioideae</taxon>
        <taxon>Ceratopteris</taxon>
    </lineage>
</organism>
<feature type="repeat" description="PPR" evidence="2">
    <location>
        <begin position="476"/>
        <end position="510"/>
    </location>
</feature>
<dbReference type="PROSITE" id="PS51375">
    <property type="entry name" value="PPR"/>
    <property type="match status" value="8"/>
</dbReference>
<accession>A0A8T2REZ3</accession>
<reference evidence="3" key="1">
    <citation type="submission" date="2021-08" db="EMBL/GenBank/DDBJ databases">
        <title>WGS assembly of Ceratopteris richardii.</title>
        <authorList>
            <person name="Marchant D.B."/>
            <person name="Chen G."/>
            <person name="Jenkins J."/>
            <person name="Shu S."/>
            <person name="Leebens-Mack J."/>
            <person name="Grimwood J."/>
            <person name="Schmutz J."/>
            <person name="Soltis P."/>
            <person name="Soltis D."/>
            <person name="Chen Z.-H."/>
        </authorList>
    </citation>
    <scope>NUCLEOTIDE SEQUENCE</scope>
    <source>
        <strain evidence="3">Whitten #5841</strain>
        <tissue evidence="3">Leaf</tissue>
    </source>
</reference>
<dbReference type="FunFam" id="1.25.40.10:FF:000344">
    <property type="entry name" value="Pentatricopeptide repeat-containing protein"/>
    <property type="match status" value="2"/>
</dbReference>
<evidence type="ECO:0000313" key="4">
    <source>
        <dbReference type="Proteomes" id="UP000825935"/>
    </source>
</evidence>
<sequence>MQVHVEDFGRRLQKCILHKDSTEALHLHACMRDHGLLSSASLCNPLVVALAQTGNMSLARKTFECLDVHSASSFNSLIVGYVKQGEFYHALSMYDHMQTHTTFHPSVHAYVALLKACACLHNLDRGRELHIDIARFGQVGTSVFIDSALVDMYAKCGRILKAQEVFYLLPEKNIVSWTALITGYVNNGHAEDALQLLEQMDVEGIYLDAITFVCALKACADVRDANRGQVMHIEIIKRGFERDTMITSTLVFMYAKCNLLTIASTVFCRFLDRDVVLWSTIIAAYVEGGCGDQAIQLYKTMKEEGVCPDQVIYLSIIKACSSLRDTNAVQNVHSEVTEKGMDGDIYIVNTLIDVYTRCGLLPDAYHLLRGNSHQTVISWNALLAGYVDSGHYEEALSCIMLMRIAKVSPDSVTYICYLKACSNIGDLMKGYEIHCELTIRGIDKEAAVGSSLVDMYGKCGNLVDAQVIFNNLVNQDVISWNSLITGYVDHSHGHEAIACLDAMQDEGVVLQSVALVGGLRACGNMKFISKGQEIHTDIAMKGLESSTFVAGSLVDMYVKCGSLIDAQNVFNNLSAKDVILWNTLLVGFVDHESYTEAFNCIELMQCEDVCLDDVSIMCGLKACGALGNVTKGWEIHSELLKKGWEGDIFVSNTLIDMYINCSSLKEAWNIFEKLPVHSVVSWNSLVLGYIENGHESEALKCFEKMHEEGVMADPYTFICNLKACSAGGSIVEGRKAHFKLLIRGFDTNVLIGNALVDMYSRCGSLMDAEAVLNRLCERTTASWNALIARHMESGNTDDALYCYDQMHSDSIAPDELTFVCCLRSCGNAGSLTRGEDIYSDVLLKGLECDDFVGNTLIDMYSKCGLLEEAEFLLNKLSLQTVYSWNAIITGYSQRGESQKVFLMFKRLLAAEINPNTITFVSILNVCNHTGELSNGYIYYVAMGRYFDIIPVLQHITCIVDLLGRSGCVDVAVFIINTMPFHPGLVIWHTILGACRKWSDKELGKCAFEHALQINGCRPATYICMSNIYADIESEEGYEN</sequence>
<evidence type="ECO:0000256" key="1">
    <source>
        <dbReference type="ARBA" id="ARBA00022737"/>
    </source>
</evidence>
<dbReference type="GO" id="GO:0003723">
    <property type="term" value="F:RNA binding"/>
    <property type="evidence" value="ECO:0007669"/>
    <property type="project" value="InterPro"/>
</dbReference>
<dbReference type="FunFam" id="1.25.40.10:FF:000285">
    <property type="entry name" value="Pentatricopeptide repeat-containing protein, chloroplastic"/>
    <property type="match status" value="1"/>
</dbReference>
<dbReference type="Gene3D" id="1.25.40.10">
    <property type="entry name" value="Tetratricopeptide repeat domain"/>
    <property type="match status" value="7"/>
</dbReference>